<evidence type="ECO:0000313" key="1">
    <source>
        <dbReference type="EMBL" id="CAB9528883.1"/>
    </source>
</evidence>
<sequence length="286" mass="33807">MSEEERVQVFLTDEELSRTLPQNHEDRMKITFQEYVNALAIKAQVESTPDLDNLSDWWYVQLAIVCKDDIENALHRCYGLQSFREEYKVLDSYEDGVRNLAKLFEMFPRQFLMFDFSDKDGIYVFVHDLVKFDPKIFTSHQMAEDWTRGWMYIHYLMHPDIESIRKGIIVLIECEGLTLQRDAMKHSNRFFEEFLGVFPFFGEARQFHTGFFATIFFSFLKKIVPKEVSSQINVGYKFDGHMGDAFLVPTVEEANERMLTKLKAALKQRYEFEKSFSLNNHCIVNN</sequence>
<dbReference type="AlphaFoldDB" id="A0A9N8HZP6"/>
<dbReference type="EMBL" id="CAICTM010002342">
    <property type="protein sequence ID" value="CAB9528883.1"/>
    <property type="molecule type" value="Genomic_DNA"/>
</dbReference>
<gene>
    <name evidence="1" type="ORF">SEMRO_2344_G324160.1</name>
</gene>
<dbReference type="SUPFAM" id="SSF52087">
    <property type="entry name" value="CRAL/TRIO domain"/>
    <property type="match status" value="1"/>
</dbReference>
<evidence type="ECO:0000313" key="2">
    <source>
        <dbReference type="Proteomes" id="UP001153069"/>
    </source>
</evidence>
<accession>A0A9N8HZP6</accession>
<keyword evidence="2" id="KW-1185">Reference proteome</keyword>
<dbReference type="Gene3D" id="3.40.525.10">
    <property type="entry name" value="CRAL-TRIO lipid binding domain"/>
    <property type="match status" value="1"/>
</dbReference>
<proteinExistence type="predicted"/>
<comment type="caution">
    <text evidence="1">The sequence shown here is derived from an EMBL/GenBank/DDBJ whole genome shotgun (WGS) entry which is preliminary data.</text>
</comment>
<dbReference type="InterPro" id="IPR036865">
    <property type="entry name" value="CRAL-TRIO_dom_sf"/>
</dbReference>
<organism evidence="1 2">
    <name type="scientific">Seminavis robusta</name>
    <dbReference type="NCBI Taxonomy" id="568900"/>
    <lineage>
        <taxon>Eukaryota</taxon>
        <taxon>Sar</taxon>
        <taxon>Stramenopiles</taxon>
        <taxon>Ochrophyta</taxon>
        <taxon>Bacillariophyta</taxon>
        <taxon>Bacillariophyceae</taxon>
        <taxon>Bacillariophycidae</taxon>
        <taxon>Naviculales</taxon>
        <taxon>Naviculaceae</taxon>
        <taxon>Seminavis</taxon>
    </lineage>
</organism>
<protein>
    <recommendedName>
        <fullName evidence="3">CRAL-TRIO domain-containing protein</fullName>
    </recommendedName>
</protein>
<dbReference type="Proteomes" id="UP001153069">
    <property type="component" value="Unassembled WGS sequence"/>
</dbReference>
<reference evidence="1" key="1">
    <citation type="submission" date="2020-06" db="EMBL/GenBank/DDBJ databases">
        <authorList>
            <consortium name="Plant Systems Biology data submission"/>
        </authorList>
    </citation>
    <scope>NUCLEOTIDE SEQUENCE</scope>
    <source>
        <strain evidence="1">D6</strain>
    </source>
</reference>
<name>A0A9N8HZP6_9STRA</name>
<evidence type="ECO:0008006" key="3">
    <source>
        <dbReference type="Google" id="ProtNLM"/>
    </source>
</evidence>